<evidence type="ECO:0000313" key="1">
    <source>
        <dbReference type="EMBL" id="AMM42203.1"/>
    </source>
</evidence>
<dbReference type="EMBL" id="CP013015">
    <property type="protein sequence ID" value="AMM42203.1"/>
    <property type="molecule type" value="Genomic_DNA"/>
</dbReference>
<reference evidence="1 2" key="1">
    <citation type="submission" date="2015-10" db="EMBL/GenBank/DDBJ databases">
        <title>Candidatus Desulfofervidus auxilii, a hydrogenotrophic sulfate-reducing bacterium involved in the thermophilic anaerobic oxidation of methane.</title>
        <authorList>
            <person name="Krukenberg V."/>
            <person name="Richter M."/>
            <person name="Wegener G."/>
        </authorList>
    </citation>
    <scope>NUCLEOTIDE SEQUENCE [LARGE SCALE GENOMIC DNA]</scope>
    <source>
        <strain evidence="1 2">HS1</strain>
    </source>
</reference>
<dbReference type="OrthoDB" id="9809571at2"/>
<protein>
    <submittedName>
        <fullName evidence="1">Uncharacterized protein</fullName>
    </submittedName>
</protein>
<proteinExistence type="predicted"/>
<gene>
    <name evidence="1" type="ORF">HS1_002421</name>
</gene>
<name>A0A7U4QMQ9_DESA2</name>
<accession>A0A7U4QMQ9</accession>
<dbReference type="Proteomes" id="UP000070560">
    <property type="component" value="Chromosome"/>
</dbReference>
<dbReference type="RefSeq" id="WP_066065991.1">
    <property type="nucleotide sequence ID" value="NZ_CP013015.1"/>
</dbReference>
<dbReference type="AlphaFoldDB" id="A0A7U4QMQ9"/>
<sequence length="64" mass="7501">MKEKIESPVKLCAVCAWREFCNKKFTIQQEPGSFRCPDFVYDISLKKASETEKEIPKKKDETKD</sequence>
<organism evidence="1 2">
    <name type="scientific">Desulfofervidus auxilii</name>
    <dbReference type="NCBI Taxonomy" id="1621989"/>
    <lineage>
        <taxon>Bacteria</taxon>
        <taxon>Pseudomonadati</taxon>
        <taxon>Thermodesulfobacteriota</taxon>
        <taxon>Candidatus Desulfofervidia</taxon>
        <taxon>Candidatus Desulfofervidales</taxon>
        <taxon>Candidatus Desulfofervidaceae</taxon>
        <taxon>Candidatus Desulfofervidus</taxon>
    </lineage>
</organism>
<keyword evidence="2" id="KW-1185">Reference proteome</keyword>
<dbReference type="KEGG" id="daw:HS1_002421"/>
<evidence type="ECO:0000313" key="2">
    <source>
        <dbReference type="Proteomes" id="UP000070560"/>
    </source>
</evidence>